<protein>
    <submittedName>
        <fullName evidence="2">Uncharacterized protein</fullName>
    </submittedName>
</protein>
<name>A0A069DW78_9HEMI</name>
<dbReference type="EMBL" id="GBGD01000967">
    <property type="protein sequence ID" value="JAC87922.1"/>
    <property type="molecule type" value="mRNA"/>
</dbReference>
<sequence>FKSVYKRVQRRRKDDHEKKKWELFLAKKVEEEKKRNTKVNQTSKNTSPDQCAACLRAICCNLPTPNNEKLSCHQFVYNHNSDELVESSPNELSLQLPPSGNENGYNSAVQNEDTEKWKVIYPRKLSPIRQTQTNEYDSDKEPDLPNNTNNSACAQDCDQLAMEIDLKKVEAFRSKMKLSLQNIHKLIIQGPTLSEREDQDRIKQRSSEFSARFKRNYLYRVQCNVNEIDKLLKEKQKSASREMLTQKIILAHQSSVQTLQVIEKHLPTITVESQFNLFNEFFICICELTHKFKLAFGITSKKVSDGIVNLSENIMDSMIDLVKVKQPRKPKSVSEKKKVKNDLWMYTSKNSWLSKAATLAKSKFGQKNQIGNNSGKIVANTAADTLQYLAANKNSKLNIRKRDQTIDEDEIKTMVELTDINESDNSEISDDLQIDVNPTFDQAISVDQQDLEENSSEARSPTYSQIAIPPESSTREQVSSNNPINSSVAKKNVAYICLTSDKPEEVNRSISSINDEDLYRREFRNYKDRSQLYSKRILSIVTRFSDTILQRTIDSVLKELDVNKYLLCDMIMEDLLNTEH</sequence>
<evidence type="ECO:0000313" key="2">
    <source>
        <dbReference type="EMBL" id="JAC87922.1"/>
    </source>
</evidence>
<feature type="region of interest" description="Disordered" evidence="1">
    <location>
        <begin position="448"/>
        <end position="484"/>
    </location>
</feature>
<feature type="region of interest" description="Disordered" evidence="1">
    <location>
        <begin position="86"/>
        <end position="111"/>
    </location>
</feature>
<accession>A0A069DW78</accession>
<evidence type="ECO:0000256" key="1">
    <source>
        <dbReference type="SAM" id="MobiDB-lite"/>
    </source>
</evidence>
<proteinExistence type="evidence at transcript level"/>
<feature type="compositionally biased region" description="Polar residues" evidence="1">
    <location>
        <begin position="457"/>
        <end position="484"/>
    </location>
</feature>
<organism evidence="2">
    <name type="scientific">Panstrongylus megistus</name>
    <dbReference type="NCBI Taxonomy" id="65343"/>
    <lineage>
        <taxon>Eukaryota</taxon>
        <taxon>Metazoa</taxon>
        <taxon>Ecdysozoa</taxon>
        <taxon>Arthropoda</taxon>
        <taxon>Hexapoda</taxon>
        <taxon>Insecta</taxon>
        <taxon>Pterygota</taxon>
        <taxon>Neoptera</taxon>
        <taxon>Paraneoptera</taxon>
        <taxon>Hemiptera</taxon>
        <taxon>Heteroptera</taxon>
        <taxon>Panheteroptera</taxon>
        <taxon>Cimicomorpha</taxon>
        <taxon>Reduviidae</taxon>
        <taxon>Triatominae</taxon>
        <taxon>Panstrongylus</taxon>
    </lineage>
</organism>
<feature type="non-terminal residue" evidence="2">
    <location>
        <position position="1"/>
    </location>
</feature>
<dbReference type="AlphaFoldDB" id="A0A069DW78"/>
<feature type="compositionally biased region" description="Polar residues" evidence="1">
    <location>
        <begin position="87"/>
        <end position="111"/>
    </location>
</feature>
<feature type="region of interest" description="Disordered" evidence="1">
    <location>
        <begin position="128"/>
        <end position="151"/>
    </location>
</feature>
<reference evidence="2" key="1">
    <citation type="journal article" date="2015" name="J. Med. Entomol.">
        <title>A Deep Insight Into the Sialotranscriptome of the Chagas Disease Vector, Panstrongylus megistus (Hemiptera: Heteroptera).</title>
        <authorList>
            <person name="Ribeiro J.M."/>
            <person name="Schwarz A."/>
            <person name="Francischetti I.M."/>
        </authorList>
    </citation>
    <scope>NUCLEOTIDE SEQUENCE</scope>
    <source>
        <tissue evidence="2">Salivary glands</tissue>
    </source>
</reference>